<keyword evidence="2" id="KW-0472">Membrane</keyword>
<name>A0A8S1QHF6_PARPR</name>
<dbReference type="EMBL" id="CAJJDM010000162">
    <property type="protein sequence ID" value="CAD8113970.1"/>
    <property type="molecule type" value="Genomic_DNA"/>
</dbReference>
<keyword evidence="2" id="KW-0812">Transmembrane</keyword>
<keyword evidence="4" id="KW-1185">Reference proteome</keyword>
<sequence>MDIFGQPINLNLDLRSKYQTFLGGLVSMFIVFLLIGYSVNEIIGYTIQRGIQITQETKFNYDPDVLLLNNKNFIFAIRVEQENFYQFPQFDIQVRQYQNNNEVSLELQQCTFQQFINVLNSSQVLDFLEANQVDTWLCPKSEFSIELEGTPFSSQFSNLVIEISECKSKSSWGSECQTRTLKDSYKLQMITKNTFINPFNNEFVAEDYLDNSMSLYFQPGDLQRIDYQFHKHITKDYQGQIKIEGLLDEQEWSIFSTNTFKQIYEGKNNAVWSRIVFMRSNFSTNYNREYQTVTDLLSKIGGLSQSVISIVGVIITYYNRAQFYLDISNRLYDYDFNIEHDQGTKGSGLVDPLHFSVQLHQDSSQPLKKKKKTQDKADTIKQPDEDSMEEDPQFKERVMKVVEEQKQIMDQYQFKSRKHFLLATFQQTILMKKSIQLSLKYFFQKLFCQKPDPKEDPHLYVLSKALTSVRQELDVFSILNRIHQLEKLKKILLDRDQLILFNYSPKPVIAVNEKDKETDFLHYSKQQSLKQMTLIEVAEEIKKQLKTTFLTKEHLSIENVFNSYKAIAAKNRKSNRYYYKINRKLKQFLGDQVKAIFKASKLLRFPEDEQIPEMGVLEIMSVGGETSAQYPLSMRPSTSRYFYIQLNQNLHYLQFQFNQALRLGKLIYYIENSLLRKVSIIDNNCTDSVIVQAEVSMICTDGKLIYSLLQNGDIYQIEQPPRLIKSGHHYKWISPVAAIDQSHRGFIWKTNKQIYSHCKHISNYQDRITLVTIGGKIFNFIDNKTIPIQQLNGLKLNTYFKKSILFSFGGVAITESGEFYLFNQKMIRVKIKDIQDFFFTDKYIFAIQNNLTILQFTIEEIQTHQFFTNQQIFQKMHYCNDVEFKYKSRQFQHISILQTEYSLCSFAYIKENKILDTSLNLTDKTNLTQNKSNVFIMKQSLFEEWDCKKKIMDSRRSTTLDKQPQIESEGQTLAQKLATIRESLNFEKPQQNQIDNDKQDRCRQKSLIQLHQIQVEDLPQNPTPIKLDNLLNKIHVNKPEKPIDQLLIIQNKQELQDSLPTFQNDNQFTNINDTLNKKKSKQQNGIQRSNKRLDSMSAQSGIDLQNNSGFIQQQDSFIDILDSDSIKKDLPLQLQPFDKSNKYKKNTLDTIQSYENEQDPKTTNRLSIKKDQILQQSNRSPNKISTKDPLITERSTTNIEQAKQDLETLVNMINKQKENIEISKSISTVKSSIRMISPPIQVGSALIRPESKITPLKNRRSSVISETSQQESFKLPKRISKQNISQKLITQQSFNSSSQNSQFQFDSHNFRQLNTLQDQESQLDLKSAKKLFDQSITQQLKNFDQNKGLKKVQCSSQVNILRNNSLSKKPTIIVNNQQIPKLNFRKQEAILKKLFFRLDVRLKLQQLEFVNNLKCLL</sequence>
<evidence type="ECO:0008006" key="5">
    <source>
        <dbReference type="Google" id="ProtNLM"/>
    </source>
</evidence>
<dbReference type="Proteomes" id="UP000688137">
    <property type="component" value="Unassembled WGS sequence"/>
</dbReference>
<comment type="caution">
    <text evidence="3">The sequence shown here is derived from an EMBL/GenBank/DDBJ whole genome shotgun (WGS) entry which is preliminary data.</text>
</comment>
<evidence type="ECO:0000256" key="1">
    <source>
        <dbReference type="SAM" id="MobiDB-lite"/>
    </source>
</evidence>
<evidence type="ECO:0000313" key="3">
    <source>
        <dbReference type="EMBL" id="CAD8113970.1"/>
    </source>
</evidence>
<evidence type="ECO:0000256" key="2">
    <source>
        <dbReference type="SAM" id="Phobius"/>
    </source>
</evidence>
<reference evidence="3" key="1">
    <citation type="submission" date="2021-01" db="EMBL/GenBank/DDBJ databases">
        <authorList>
            <consortium name="Genoscope - CEA"/>
            <person name="William W."/>
        </authorList>
    </citation>
    <scope>NUCLEOTIDE SEQUENCE</scope>
</reference>
<dbReference type="GO" id="GO:0007131">
    <property type="term" value="P:reciprocal meiotic recombination"/>
    <property type="evidence" value="ECO:0007669"/>
    <property type="project" value="TreeGrafter"/>
</dbReference>
<protein>
    <recommendedName>
        <fullName evidence="5">Transmembrane protein</fullName>
    </recommendedName>
</protein>
<dbReference type="OMA" id="CKHISNY"/>
<organism evidence="3 4">
    <name type="scientific">Paramecium primaurelia</name>
    <dbReference type="NCBI Taxonomy" id="5886"/>
    <lineage>
        <taxon>Eukaryota</taxon>
        <taxon>Sar</taxon>
        <taxon>Alveolata</taxon>
        <taxon>Ciliophora</taxon>
        <taxon>Intramacronucleata</taxon>
        <taxon>Oligohymenophorea</taxon>
        <taxon>Peniculida</taxon>
        <taxon>Parameciidae</taxon>
        <taxon>Paramecium</taxon>
    </lineage>
</organism>
<feature type="region of interest" description="Disordered" evidence="1">
    <location>
        <begin position="360"/>
        <end position="392"/>
    </location>
</feature>
<accession>A0A8S1QHF6</accession>
<proteinExistence type="predicted"/>
<dbReference type="GO" id="GO:0005634">
    <property type="term" value="C:nucleus"/>
    <property type="evidence" value="ECO:0007669"/>
    <property type="project" value="TreeGrafter"/>
</dbReference>
<keyword evidence="2" id="KW-1133">Transmembrane helix</keyword>
<dbReference type="PANTHER" id="PTHR31398">
    <property type="entry name" value="MEIOTIC NUCLEAR DIVISION PROTEIN 1 HOMOLOG"/>
    <property type="match status" value="1"/>
</dbReference>
<feature type="compositionally biased region" description="Basic and acidic residues" evidence="1">
    <location>
        <begin position="374"/>
        <end position="384"/>
    </location>
</feature>
<feature type="transmembrane region" description="Helical" evidence="2">
    <location>
        <begin position="21"/>
        <end position="39"/>
    </location>
</feature>
<evidence type="ECO:0000313" key="4">
    <source>
        <dbReference type="Proteomes" id="UP000688137"/>
    </source>
</evidence>
<gene>
    <name evidence="3" type="ORF">PPRIM_AZ9-3.1.T1570082</name>
</gene>
<dbReference type="PANTHER" id="PTHR31398:SF0">
    <property type="entry name" value="MEIOTIC NUCLEAR DIVISION PROTEIN 1 HOMOLOG"/>
    <property type="match status" value="1"/>
</dbReference>